<feature type="region of interest" description="Disordered" evidence="1">
    <location>
        <begin position="1"/>
        <end position="70"/>
    </location>
</feature>
<comment type="caution">
    <text evidence="2">The sequence shown here is derived from an EMBL/GenBank/DDBJ whole genome shotgun (WGS) entry which is preliminary data.</text>
</comment>
<accession>A0A1U7NV98</accession>
<proteinExistence type="predicted"/>
<organism evidence="2 3">
    <name type="scientific">Deinococcus marmoris</name>
    <dbReference type="NCBI Taxonomy" id="249408"/>
    <lineage>
        <taxon>Bacteria</taxon>
        <taxon>Thermotogati</taxon>
        <taxon>Deinococcota</taxon>
        <taxon>Deinococci</taxon>
        <taxon>Deinococcales</taxon>
        <taxon>Deinococcaceae</taxon>
        <taxon>Deinococcus</taxon>
    </lineage>
</organism>
<evidence type="ECO:0000256" key="1">
    <source>
        <dbReference type="SAM" id="MobiDB-lite"/>
    </source>
</evidence>
<dbReference type="AlphaFoldDB" id="A0A1U7NV98"/>
<dbReference type="STRING" id="249408.BOO71_0010699"/>
<evidence type="ECO:0000313" key="2">
    <source>
        <dbReference type="EMBL" id="OLV16830.1"/>
    </source>
</evidence>
<dbReference type="Proteomes" id="UP000186607">
    <property type="component" value="Unassembled WGS sequence"/>
</dbReference>
<reference evidence="2 3" key="1">
    <citation type="submission" date="2017-01" db="EMBL/GenBank/DDBJ databases">
        <title>Genome Analysis of Deinococcus marmoris KOPRI26562.</title>
        <authorList>
            <person name="Kim J.H."/>
            <person name="Oh H.-M."/>
        </authorList>
    </citation>
    <scope>NUCLEOTIDE SEQUENCE [LARGE SCALE GENOMIC DNA]</scope>
    <source>
        <strain evidence="2 3">KOPRI26562</strain>
    </source>
</reference>
<name>A0A1U7NV98_9DEIO</name>
<keyword evidence="3" id="KW-1185">Reference proteome</keyword>
<dbReference type="OrthoDB" id="72857at2"/>
<protein>
    <submittedName>
        <fullName evidence="2">Uncharacterized protein</fullName>
    </submittedName>
</protein>
<dbReference type="RefSeq" id="WP_075834784.1">
    <property type="nucleotide sequence ID" value="NZ_MSTI01000126.1"/>
</dbReference>
<evidence type="ECO:0000313" key="3">
    <source>
        <dbReference type="Proteomes" id="UP000186607"/>
    </source>
</evidence>
<gene>
    <name evidence="2" type="ORF">BOO71_0010699</name>
</gene>
<dbReference type="EMBL" id="MSTI01000126">
    <property type="protein sequence ID" value="OLV16830.1"/>
    <property type="molecule type" value="Genomic_DNA"/>
</dbReference>
<sequence length="70" mass="7297">MDDDKKGTGLKDTSPLVGIHDDHAEDTPASADATEKRSFASVLLGTASEAEQPEERPDPDAGETGENSQG</sequence>